<accession>A0A024G7G7</accession>
<dbReference type="OrthoDB" id="271325at2759"/>
<keyword evidence="13" id="KW-0539">Nucleus</keyword>
<dbReference type="SMART" id="SM00382">
    <property type="entry name" value="AAA"/>
    <property type="match status" value="1"/>
</dbReference>
<dbReference type="InterPro" id="IPR033762">
    <property type="entry name" value="MCM_OB"/>
</dbReference>
<dbReference type="GO" id="GO:0016787">
    <property type="term" value="F:hydrolase activity"/>
    <property type="evidence" value="ECO:0007669"/>
    <property type="project" value="UniProtKB-KW"/>
</dbReference>
<sequence>MPGNDVQASLQDLSRHQSTYIRAFKAFLNRCYNEDIQIMYTRLGTSDRESSKTSSDSKRVLKSHSGMSFSLLIDAHILIDFDPNLGSLLLQYPEKSLHLINQALHECLDAVRQSSQHISESQESYASHPSGDFKLHRPKSQIRVENLPPLKLYRKTMISKLRSNDINQLIQICGIVIRTGMIRMHERSREYICSNSRCRYQFLVMSDPEQGNVLQLPNVCPSESIKPCRSAHFELVEGSQVVSDHQVIKVQEQVSRLGIGSIPRSITIILEDDLVDIVHAGDHIVVVGILSRCWKPCIKDVRCDVETSLRANSVRIKNAASTDSIAKEKYRKEFQNCWQQNANKPLVGRDVIIANICPKVFGLHIIKLATVLTVVGGCSHVDDAGLKVRGEPHLLLIGDPGTGKSQLLRFAADLSPRSVLTTGIGTTSAGLTCAAVKDGGEWMLDAGALVLADRGLCCIDEFNSIRSHDRTSIHEAMEQQCLSVAKAGLVSRLQTRTSIIAATNPRGRYAADTGLAAYAGIGTPLLSRFDLIFILQDRNDAAWDRAISSFILRIDDAQRSEVCDSSSSIWSIDKLQAYIGYVKEVYHPKLGQESMMILERYYQIQRSSDNRNAARTTIRMLESLTRLAQAHARLMWHQEVQIMDAVVAVYIMELSKATEAHSELFMSENVDSIVHANSPSDPMKEYATQERQVLEYLQLTELRKTKVDQEERVSVCKPESQCSRFDLGKWSQDPSLSITRQWDLK</sequence>
<evidence type="ECO:0000256" key="1">
    <source>
        <dbReference type="ARBA" id="ARBA00004123"/>
    </source>
</evidence>
<keyword evidence="14" id="KW-0469">Meiosis</keyword>
<keyword evidence="10 17" id="KW-0067">ATP-binding</keyword>
<dbReference type="InterPro" id="IPR031327">
    <property type="entry name" value="MCM"/>
</dbReference>
<dbReference type="PANTHER" id="PTHR11630:SF48">
    <property type="entry name" value="DNA HELICASE MCM9"/>
    <property type="match status" value="1"/>
</dbReference>
<dbReference type="Pfam" id="PF00493">
    <property type="entry name" value="MCM"/>
    <property type="match status" value="1"/>
</dbReference>
<evidence type="ECO:0000256" key="15">
    <source>
        <dbReference type="ARBA" id="ARBA00059876"/>
    </source>
</evidence>
<organism evidence="19 20">
    <name type="scientific">Albugo candida</name>
    <dbReference type="NCBI Taxonomy" id="65357"/>
    <lineage>
        <taxon>Eukaryota</taxon>
        <taxon>Sar</taxon>
        <taxon>Stramenopiles</taxon>
        <taxon>Oomycota</taxon>
        <taxon>Peronosporomycetes</taxon>
        <taxon>Albuginales</taxon>
        <taxon>Albuginaceae</taxon>
        <taxon>Albugo</taxon>
    </lineage>
</organism>
<dbReference type="InParanoid" id="A0A024G7G7"/>
<evidence type="ECO:0000256" key="14">
    <source>
        <dbReference type="ARBA" id="ARBA00023254"/>
    </source>
</evidence>
<dbReference type="InterPro" id="IPR012340">
    <property type="entry name" value="NA-bd_OB-fold"/>
</dbReference>
<comment type="caution">
    <text evidence="19">The sequence shown here is derived from an EMBL/GenBank/DDBJ whole genome shotgun (WGS) entry which is preliminary data.</text>
</comment>
<dbReference type="Gene3D" id="3.40.50.300">
    <property type="entry name" value="P-loop containing nucleotide triphosphate hydrolases"/>
    <property type="match status" value="1"/>
</dbReference>
<dbReference type="PANTHER" id="PTHR11630">
    <property type="entry name" value="DNA REPLICATION LICENSING FACTOR MCM FAMILY MEMBER"/>
    <property type="match status" value="1"/>
</dbReference>
<keyword evidence="6" id="KW-0863">Zinc-finger</keyword>
<feature type="domain" description="MCM C-terminal AAA(+) ATPase" evidence="18">
    <location>
        <begin position="348"/>
        <end position="551"/>
    </location>
</feature>
<dbReference type="GO" id="GO:0051321">
    <property type="term" value="P:meiotic cell cycle"/>
    <property type="evidence" value="ECO:0007669"/>
    <property type="project" value="UniProtKB-KW"/>
</dbReference>
<dbReference type="GO" id="GO:0008270">
    <property type="term" value="F:zinc ion binding"/>
    <property type="evidence" value="ECO:0007669"/>
    <property type="project" value="UniProtKB-KW"/>
</dbReference>
<dbReference type="PROSITE" id="PS50051">
    <property type="entry name" value="MCM_2"/>
    <property type="match status" value="1"/>
</dbReference>
<dbReference type="FunFam" id="3.40.50.300:FF:002270">
    <property type="entry name" value="Probable DNA helicase MCM9"/>
    <property type="match status" value="1"/>
</dbReference>
<dbReference type="SUPFAM" id="SSF50249">
    <property type="entry name" value="Nucleic acid-binding proteins"/>
    <property type="match status" value="1"/>
</dbReference>
<evidence type="ECO:0000256" key="5">
    <source>
        <dbReference type="ARBA" id="ARBA00022763"/>
    </source>
</evidence>
<dbReference type="InterPro" id="IPR027417">
    <property type="entry name" value="P-loop_NTPase"/>
</dbReference>
<evidence type="ECO:0000256" key="13">
    <source>
        <dbReference type="ARBA" id="ARBA00023242"/>
    </source>
</evidence>
<dbReference type="GO" id="GO:0005524">
    <property type="term" value="F:ATP binding"/>
    <property type="evidence" value="ECO:0007669"/>
    <property type="project" value="UniProtKB-KW"/>
</dbReference>
<evidence type="ECO:0000256" key="9">
    <source>
        <dbReference type="ARBA" id="ARBA00022833"/>
    </source>
</evidence>
<dbReference type="SUPFAM" id="SSF52540">
    <property type="entry name" value="P-loop containing nucleoside triphosphate hydrolases"/>
    <property type="match status" value="1"/>
</dbReference>
<dbReference type="EC" id="3.6.4.12" evidence="2"/>
<dbReference type="Pfam" id="PF17855">
    <property type="entry name" value="MCM_lid"/>
    <property type="match status" value="1"/>
</dbReference>
<dbReference type="GO" id="GO:0017116">
    <property type="term" value="F:single-stranded DNA helicase activity"/>
    <property type="evidence" value="ECO:0007669"/>
    <property type="project" value="TreeGrafter"/>
</dbReference>
<evidence type="ECO:0000256" key="12">
    <source>
        <dbReference type="ARBA" id="ARBA00023204"/>
    </source>
</evidence>
<evidence type="ECO:0000256" key="16">
    <source>
        <dbReference type="ARBA" id="ARBA00069557"/>
    </source>
</evidence>
<gene>
    <name evidence="19" type="ORF">BN9_034820</name>
</gene>
<keyword evidence="11 17" id="KW-0238">DNA-binding</keyword>
<dbReference type="GO" id="GO:0042555">
    <property type="term" value="C:MCM complex"/>
    <property type="evidence" value="ECO:0007669"/>
    <property type="project" value="TreeGrafter"/>
</dbReference>
<keyword evidence="3" id="KW-0479">Metal-binding</keyword>
<dbReference type="InterPro" id="IPR001208">
    <property type="entry name" value="MCM_dom"/>
</dbReference>
<keyword evidence="7" id="KW-0378">Hydrolase</keyword>
<dbReference type="Gene3D" id="2.40.50.140">
    <property type="entry name" value="Nucleic acid-binding proteins"/>
    <property type="match status" value="1"/>
</dbReference>
<dbReference type="Pfam" id="PF17207">
    <property type="entry name" value="MCM_OB"/>
    <property type="match status" value="1"/>
</dbReference>
<keyword evidence="4 17" id="KW-0547">Nucleotide-binding</keyword>
<dbReference type="EMBL" id="CAIX01000038">
    <property type="protein sequence ID" value="CCI42698.1"/>
    <property type="molecule type" value="Genomic_DNA"/>
</dbReference>
<evidence type="ECO:0000256" key="8">
    <source>
        <dbReference type="ARBA" id="ARBA00022806"/>
    </source>
</evidence>
<dbReference type="InterPro" id="IPR041562">
    <property type="entry name" value="MCM_lid"/>
</dbReference>
<evidence type="ECO:0000259" key="18">
    <source>
        <dbReference type="PROSITE" id="PS50051"/>
    </source>
</evidence>
<keyword evidence="5" id="KW-0227">DNA damage</keyword>
<evidence type="ECO:0000256" key="10">
    <source>
        <dbReference type="ARBA" id="ARBA00022840"/>
    </source>
</evidence>
<comment type="function">
    <text evidence="15">Probable DNA helicase that may play a role in DNA repair during meiosis.</text>
</comment>
<dbReference type="GO" id="GO:0003697">
    <property type="term" value="F:single-stranded DNA binding"/>
    <property type="evidence" value="ECO:0007669"/>
    <property type="project" value="TreeGrafter"/>
</dbReference>
<dbReference type="Proteomes" id="UP000053237">
    <property type="component" value="Unassembled WGS sequence"/>
</dbReference>
<name>A0A024G7G7_9STRA</name>
<evidence type="ECO:0000313" key="20">
    <source>
        <dbReference type="Proteomes" id="UP000053237"/>
    </source>
</evidence>
<proteinExistence type="inferred from homology"/>
<dbReference type="STRING" id="65357.A0A024G7G7"/>
<dbReference type="InterPro" id="IPR058769">
    <property type="entry name" value="MCMDC2_N"/>
</dbReference>
<evidence type="ECO:0000256" key="6">
    <source>
        <dbReference type="ARBA" id="ARBA00022771"/>
    </source>
</evidence>
<evidence type="ECO:0000256" key="4">
    <source>
        <dbReference type="ARBA" id="ARBA00022741"/>
    </source>
</evidence>
<dbReference type="AlphaFoldDB" id="A0A024G7G7"/>
<keyword evidence="12" id="KW-0234">DNA repair</keyword>
<evidence type="ECO:0000256" key="3">
    <source>
        <dbReference type="ARBA" id="ARBA00022723"/>
    </source>
</evidence>
<dbReference type="Gene3D" id="2.20.28.10">
    <property type="match status" value="1"/>
</dbReference>
<evidence type="ECO:0000256" key="7">
    <source>
        <dbReference type="ARBA" id="ARBA00022801"/>
    </source>
</evidence>
<comment type="subcellular location">
    <subcellularLocation>
        <location evidence="1">Nucleus</location>
    </subcellularLocation>
</comment>
<dbReference type="GO" id="GO:0005634">
    <property type="term" value="C:nucleus"/>
    <property type="evidence" value="ECO:0007669"/>
    <property type="project" value="UniProtKB-SubCell"/>
</dbReference>
<dbReference type="SMART" id="SM00350">
    <property type="entry name" value="MCM"/>
    <property type="match status" value="1"/>
</dbReference>
<dbReference type="GO" id="GO:0000724">
    <property type="term" value="P:double-strand break repair via homologous recombination"/>
    <property type="evidence" value="ECO:0007669"/>
    <property type="project" value="TreeGrafter"/>
</dbReference>
<keyword evidence="9" id="KW-0862">Zinc</keyword>
<reference evidence="19 20" key="1">
    <citation type="submission" date="2012-05" db="EMBL/GenBank/DDBJ databases">
        <title>Recombination and specialization in a pathogen metapopulation.</title>
        <authorList>
            <person name="Gardiner A."/>
            <person name="Kemen E."/>
            <person name="Schultz-Larsen T."/>
            <person name="MacLean D."/>
            <person name="Van Oosterhout C."/>
            <person name="Jones J.D.G."/>
        </authorList>
    </citation>
    <scope>NUCLEOTIDE SEQUENCE [LARGE SCALE GENOMIC DNA]</scope>
    <source>
        <strain evidence="19 20">Ac Nc2</strain>
    </source>
</reference>
<evidence type="ECO:0000256" key="17">
    <source>
        <dbReference type="RuleBase" id="RU004070"/>
    </source>
</evidence>
<evidence type="ECO:0000256" key="2">
    <source>
        <dbReference type="ARBA" id="ARBA00012551"/>
    </source>
</evidence>
<keyword evidence="8" id="KW-0347">Helicase</keyword>
<evidence type="ECO:0000256" key="11">
    <source>
        <dbReference type="ARBA" id="ARBA00023125"/>
    </source>
</evidence>
<keyword evidence="20" id="KW-1185">Reference proteome</keyword>
<comment type="similarity">
    <text evidence="17">Belongs to the MCM family.</text>
</comment>
<evidence type="ECO:0000313" key="19">
    <source>
        <dbReference type="EMBL" id="CCI42698.1"/>
    </source>
</evidence>
<dbReference type="Pfam" id="PF26063">
    <property type="entry name" value="MCMDC2_N"/>
    <property type="match status" value="1"/>
</dbReference>
<protein>
    <recommendedName>
        <fullName evidence="16">Probable DNA helicase MCM9</fullName>
        <ecNumber evidence="2">3.6.4.12</ecNumber>
    </recommendedName>
</protein>
<dbReference type="PRINTS" id="PR01657">
    <property type="entry name" value="MCMFAMILY"/>
</dbReference>
<dbReference type="InterPro" id="IPR003593">
    <property type="entry name" value="AAA+_ATPase"/>
</dbReference>